<organism evidence="1 2">
    <name type="scientific">Sphingobacterium thalpophilum</name>
    <dbReference type="NCBI Taxonomy" id="259"/>
    <lineage>
        <taxon>Bacteria</taxon>
        <taxon>Pseudomonadati</taxon>
        <taxon>Bacteroidota</taxon>
        <taxon>Sphingobacteriia</taxon>
        <taxon>Sphingobacteriales</taxon>
        <taxon>Sphingobacteriaceae</taxon>
        <taxon>Sphingobacterium</taxon>
    </lineage>
</organism>
<reference evidence="1" key="1">
    <citation type="submission" date="2024-04" db="EMBL/GenBank/DDBJ databases">
        <title>Complete genome sequence of Sphingobacterium thalpophiium BAA-1094.</title>
        <authorList>
            <person name="Adaikpoh B.I."/>
        </authorList>
    </citation>
    <scope>NUCLEOTIDE SEQUENCE</scope>
    <source>
        <strain evidence="1">BAA-1094</strain>
    </source>
</reference>
<accession>A0ACD5C4R3</accession>
<evidence type="ECO:0000313" key="1">
    <source>
        <dbReference type="EMBL" id="WZN56834.1"/>
    </source>
</evidence>
<sequence length="105" mass="12587">MDLRIFESITRTVTVIHPEKSFAIFSFTPEGSLFIDSDWGFYGHRWRGWGEETFVNFLLQISEDYFVKKLEINYFNETGNKLVESRKQALAILFSEFQKYLYDHR</sequence>
<keyword evidence="2" id="KW-1185">Reference proteome</keyword>
<dbReference type="Proteomes" id="UP001485301">
    <property type="component" value="Chromosome"/>
</dbReference>
<proteinExistence type="predicted"/>
<name>A0ACD5C4R3_9SPHI</name>
<evidence type="ECO:0000313" key="2">
    <source>
        <dbReference type="Proteomes" id="UP001485301"/>
    </source>
</evidence>
<dbReference type="EMBL" id="CP151087">
    <property type="protein sequence ID" value="WZN56834.1"/>
    <property type="molecule type" value="Genomic_DNA"/>
</dbReference>
<protein>
    <submittedName>
        <fullName evidence="1">Uncharacterized protein</fullName>
    </submittedName>
</protein>
<gene>
    <name evidence="1" type="ORF">AACH28_04705</name>
</gene>